<accession>A0A392N0A8</accession>
<feature type="transmembrane region" description="Helical" evidence="10">
    <location>
        <begin position="80"/>
        <end position="103"/>
    </location>
</feature>
<keyword evidence="8 10" id="KW-0472">Membrane</keyword>
<dbReference type="GO" id="GO:0016020">
    <property type="term" value="C:membrane"/>
    <property type="evidence" value="ECO:0007669"/>
    <property type="project" value="UniProtKB-SubCell"/>
</dbReference>
<evidence type="ECO:0000256" key="5">
    <source>
        <dbReference type="ARBA" id="ARBA00022958"/>
    </source>
</evidence>
<dbReference type="InterPro" id="IPR050794">
    <property type="entry name" value="CPA2_transporter"/>
</dbReference>
<protein>
    <submittedName>
        <fullName evidence="12">Cation/H(+) antiporter 15-like</fullName>
    </submittedName>
</protein>
<keyword evidence="6 10" id="KW-1133">Transmembrane helix</keyword>
<evidence type="ECO:0000313" key="12">
    <source>
        <dbReference type="EMBL" id="MCH93217.1"/>
    </source>
</evidence>
<reference evidence="12 13" key="1">
    <citation type="journal article" date="2018" name="Front. Plant Sci.">
        <title>Red Clover (Trifolium pratense) and Zigzag Clover (T. medium) - A Picture of Genomic Similarities and Differences.</title>
        <authorList>
            <person name="Dluhosova J."/>
            <person name="Istvanek J."/>
            <person name="Nedelnik J."/>
            <person name="Repkova J."/>
        </authorList>
    </citation>
    <scope>NUCLEOTIDE SEQUENCE [LARGE SCALE GENOMIC DNA]</scope>
    <source>
        <strain evidence="13">cv. 10/8</strain>
        <tissue evidence="12">Leaf</tissue>
    </source>
</reference>
<dbReference type="Pfam" id="PF00999">
    <property type="entry name" value="Na_H_Exchanger"/>
    <property type="match status" value="1"/>
</dbReference>
<evidence type="ECO:0000256" key="8">
    <source>
        <dbReference type="ARBA" id="ARBA00023136"/>
    </source>
</evidence>
<keyword evidence="2" id="KW-0813">Transport</keyword>
<evidence type="ECO:0000256" key="3">
    <source>
        <dbReference type="ARBA" id="ARBA00022538"/>
    </source>
</evidence>
<dbReference type="Proteomes" id="UP000265520">
    <property type="component" value="Unassembled WGS sequence"/>
</dbReference>
<dbReference type="Gene3D" id="1.20.1530.20">
    <property type="match status" value="1"/>
</dbReference>
<keyword evidence="3" id="KW-0633">Potassium transport</keyword>
<evidence type="ECO:0000313" key="13">
    <source>
        <dbReference type="Proteomes" id="UP000265520"/>
    </source>
</evidence>
<evidence type="ECO:0000256" key="10">
    <source>
        <dbReference type="SAM" id="Phobius"/>
    </source>
</evidence>
<feature type="non-terminal residue" evidence="12">
    <location>
        <position position="210"/>
    </location>
</feature>
<comment type="subcellular location">
    <subcellularLocation>
        <location evidence="1">Membrane</location>
        <topology evidence="1">Multi-pass membrane protein</topology>
    </subcellularLocation>
</comment>
<organism evidence="12 13">
    <name type="scientific">Trifolium medium</name>
    <dbReference type="NCBI Taxonomy" id="97028"/>
    <lineage>
        <taxon>Eukaryota</taxon>
        <taxon>Viridiplantae</taxon>
        <taxon>Streptophyta</taxon>
        <taxon>Embryophyta</taxon>
        <taxon>Tracheophyta</taxon>
        <taxon>Spermatophyta</taxon>
        <taxon>Magnoliopsida</taxon>
        <taxon>eudicotyledons</taxon>
        <taxon>Gunneridae</taxon>
        <taxon>Pentapetalae</taxon>
        <taxon>rosids</taxon>
        <taxon>fabids</taxon>
        <taxon>Fabales</taxon>
        <taxon>Fabaceae</taxon>
        <taxon>Papilionoideae</taxon>
        <taxon>50 kb inversion clade</taxon>
        <taxon>NPAAA clade</taxon>
        <taxon>Hologalegina</taxon>
        <taxon>IRL clade</taxon>
        <taxon>Trifolieae</taxon>
        <taxon>Trifolium</taxon>
    </lineage>
</organism>
<keyword evidence="13" id="KW-1185">Reference proteome</keyword>
<evidence type="ECO:0000256" key="1">
    <source>
        <dbReference type="ARBA" id="ARBA00004141"/>
    </source>
</evidence>
<feature type="transmembrane region" description="Helical" evidence="10">
    <location>
        <begin position="12"/>
        <end position="35"/>
    </location>
</feature>
<dbReference type="InterPro" id="IPR006153">
    <property type="entry name" value="Cation/H_exchanger_TM"/>
</dbReference>
<dbReference type="GO" id="GO:0015297">
    <property type="term" value="F:antiporter activity"/>
    <property type="evidence" value="ECO:0007669"/>
    <property type="project" value="InterPro"/>
</dbReference>
<feature type="transmembrane region" description="Helical" evidence="10">
    <location>
        <begin position="109"/>
        <end position="130"/>
    </location>
</feature>
<keyword evidence="4 10" id="KW-0812">Transmembrane</keyword>
<proteinExistence type="inferred from homology"/>
<feature type="transmembrane region" description="Helical" evidence="10">
    <location>
        <begin position="47"/>
        <end position="68"/>
    </location>
</feature>
<dbReference type="GO" id="GO:1902600">
    <property type="term" value="P:proton transmembrane transport"/>
    <property type="evidence" value="ECO:0007669"/>
    <property type="project" value="InterPro"/>
</dbReference>
<dbReference type="EMBL" id="LXQA010024425">
    <property type="protein sequence ID" value="MCH93217.1"/>
    <property type="molecule type" value="Genomic_DNA"/>
</dbReference>
<evidence type="ECO:0000259" key="11">
    <source>
        <dbReference type="Pfam" id="PF00999"/>
    </source>
</evidence>
<keyword evidence="7" id="KW-0406">Ion transport</keyword>
<feature type="transmembrane region" description="Helical" evidence="10">
    <location>
        <begin position="150"/>
        <end position="169"/>
    </location>
</feature>
<evidence type="ECO:0000256" key="4">
    <source>
        <dbReference type="ARBA" id="ARBA00022692"/>
    </source>
</evidence>
<dbReference type="GO" id="GO:0006885">
    <property type="term" value="P:regulation of pH"/>
    <property type="evidence" value="ECO:0007669"/>
    <property type="project" value="TreeGrafter"/>
</dbReference>
<feature type="domain" description="Cation/H+ exchanger transmembrane" evidence="11">
    <location>
        <begin position="1"/>
        <end position="210"/>
    </location>
</feature>
<dbReference type="GO" id="GO:0012505">
    <property type="term" value="C:endomembrane system"/>
    <property type="evidence" value="ECO:0007669"/>
    <property type="project" value="TreeGrafter"/>
</dbReference>
<comment type="similarity">
    <text evidence="9">Belongs to the monovalent cation:proton antiporter 2 (CPA2) transporter (TC 2.A.37) family. CHX (TC 2.A.37.4) subfamily.</text>
</comment>
<dbReference type="InterPro" id="IPR038770">
    <property type="entry name" value="Na+/solute_symporter_sf"/>
</dbReference>
<keyword evidence="5" id="KW-0630">Potassium</keyword>
<dbReference type="GO" id="GO:0006813">
    <property type="term" value="P:potassium ion transport"/>
    <property type="evidence" value="ECO:0007669"/>
    <property type="project" value="UniProtKB-KW"/>
</dbReference>
<evidence type="ECO:0000256" key="9">
    <source>
        <dbReference type="ARBA" id="ARBA00038341"/>
    </source>
</evidence>
<evidence type="ECO:0000256" key="2">
    <source>
        <dbReference type="ARBA" id="ARBA00022448"/>
    </source>
</evidence>
<comment type="caution">
    <text evidence="12">The sequence shown here is derived from an EMBL/GenBank/DDBJ whole genome shotgun (WGS) entry which is preliminary data.</text>
</comment>
<evidence type="ECO:0000256" key="6">
    <source>
        <dbReference type="ARBA" id="ARBA00022989"/>
    </source>
</evidence>
<dbReference type="AlphaFoldDB" id="A0A392N0A8"/>
<evidence type="ECO:0000256" key="7">
    <source>
        <dbReference type="ARBA" id="ARBA00023065"/>
    </source>
</evidence>
<dbReference type="PANTHER" id="PTHR32468">
    <property type="entry name" value="CATION/H + ANTIPORTER"/>
    <property type="match status" value="1"/>
</dbReference>
<sequence length="210" mass="22570">MDMSIVKQTGTKAVSIAVAGMILPLIVGVGISFSMSGKNENTNEISYILYIGIVLSVTSFPVLARMLAELKLINTELGKLALSTSLINDVCAWALLALAIALSEQNSSTWASVWVVASNMLFVAFCFFVVRPSVTWLIKRTPEGKQFSEFQICVVLVGVVISAFITDVIGTHSIFGAFVYGLVIPNGPLGAAIIEKLEDFVSGLLLPIFY</sequence>
<dbReference type="PANTHER" id="PTHR32468:SF104">
    <property type="entry name" value="CATION_H+ EXCHANGER 3"/>
    <property type="match status" value="1"/>
</dbReference>
<name>A0A392N0A8_9FABA</name>